<dbReference type="InterPro" id="IPR058245">
    <property type="entry name" value="NreC/VraR/RcsB-like_REC"/>
</dbReference>
<feature type="domain" description="HTH luxR-type" evidence="6">
    <location>
        <begin position="153"/>
        <end position="222"/>
    </location>
</feature>
<dbReference type="PANTHER" id="PTHR43214">
    <property type="entry name" value="TWO-COMPONENT RESPONSE REGULATOR"/>
    <property type="match status" value="1"/>
</dbReference>
<protein>
    <submittedName>
        <fullName evidence="8">Response regulator</fullName>
    </submittedName>
</protein>
<name>A0ABW0FJ21_9MICO</name>
<accession>A0ABW0FJ21</accession>
<keyword evidence="9" id="KW-1185">Reference proteome</keyword>
<dbReference type="SUPFAM" id="SSF46894">
    <property type="entry name" value="C-terminal effector domain of the bipartite response regulators"/>
    <property type="match status" value="1"/>
</dbReference>
<dbReference type="InterPro" id="IPR039420">
    <property type="entry name" value="WalR-like"/>
</dbReference>
<dbReference type="PROSITE" id="PS50110">
    <property type="entry name" value="RESPONSE_REGULATORY"/>
    <property type="match status" value="1"/>
</dbReference>
<dbReference type="EMBL" id="JBHSLN010000023">
    <property type="protein sequence ID" value="MFC5297890.1"/>
    <property type="molecule type" value="Genomic_DNA"/>
</dbReference>
<dbReference type="GeneID" id="303297128"/>
<evidence type="ECO:0000256" key="1">
    <source>
        <dbReference type="ARBA" id="ARBA00022553"/>
    </source>
</evidence>
<dbReference type="PANTHER" id="PTHR43214:SF24">
    <property type="entry name" value="TRANSCRIPTIONAL REGULATORY PROTEIN NARL-RELATED"/>
    <property type="match status" value="1"/>
</dbReference>
<dbReference type="SUPFAM" id="SSF52172">
    <property type="entry name" value="CheY-like"/>
    <property type="match status" value="1"/>
</dbReference>
<proteinExistence type="predicted"/>
<evidence type="ECO:0000259" key="7">
    <source>
        <dbReference type="PROSITE" id="PS50110"/>
    </source>
</evidence>
<dbReference type="SMART" id="SM00421">
    <property type="entry name" value="HTH_LUXR"/>
    <property type="match status" value="1"/>
</dbReference>
<feature type="domain" description="Response regulatory" evidence="7">
    <location>
        <begin position="2"/>
        <end position="124"/>
    </location>
</feature>
<dbReference type="InterPro" id="IPR000792">
    <property type="entry name" value="Tscrpt_reg_LuxR_C"/>
</dbReference>
<evidence type="ECO:0000313" key="9">
    <source>
        <dbReference type="Proteomes" id="UP001595937"/>
    </source>
</evidence>
<evidence type="ECO:0000256" key="5">
    <source>
        <dbReference type="PROSITE-ProRule" id="PRU00169"/>
    </source>
</evidence>
<evidence type="ECO:0000313" key="8">
    <source>
        <dbReference type="EMBL" id="MFC5297890.1"/>
    </source>
</evidence>
<sequence>MRILLAEDAALLRDGLVALLERAGHVVTAAVPTATELRAEASTLIPAGEVDLVLTDVRMPPGHGDDGLQAALEIRRKHPAMPVVVLSQYVEQQYASELLGLTARDGPSSPSGLGYLLKDRVSKVHDFLDSLEVVRGGGIVVDPLVVTALMRRETNAVSRLSPRELEILELVSRGETNDQISARLHLSRGAVVKHVSAVFDKLGISEQNGNRRVLAVIAYLRAQPPAQ</sequence>
<dbReference type="Gene3D" id="3.40.50.2300">
    <property type="match status" value="1"/>
</dbReference>
<dbReference type="InterPro" id="IPR016032">
    <property type="entry name" value="Sig_transdc_resp-reg_C-effctor"/>
</dbReference>
<dbReference type="InterPro" id="IPR001789">
    <property type="entry name" value="Sig_transdc_resp-reg_receiver"/>
</dbReference>
<organism evidence="8 9">
    <name type="scientific">Brachybacterium tyrofermentans</name>
    <dbReference type="NCBI Taxonomy" id="47848"/>
    <lineage>
        <taxon>Bacteria</taxon>
        <taxon>Bacillati</taxon>
        <taxon>Actinomycetota</taxon>
        <taxon>Actinomycetes</taxon>
        <taxon>Micrococcales</taxon>
        <taxon>Dermabacteraceae</taxon>
        <taxon>Brachybacterium</taxon>
    </lineage>
</organism>
<dbReference type="Proteomes" id="UP001595937">
    <property type="component" value="Unassembled WGS sequence"/>
</dbReference>
<dbReference type="CDD" id="cd06170">
    <property type="entry name" value="LuxR_C_like"/>
    <property type="match status" value="1"/>
</dbReference>
<comment type="caution">
    <text evidence="8">The sequence shown here is derived from an EMBL/GenBank/DDBJ whole genome shotgun (WGS) entry which is preliminary data.</text>
</comment>
<gene>
    <name evidence="8" type="ORF">ACFPK8_10240</name>
</gene>
<keyword evidence="1 5" id="KW-0597">Phosphoprotein</keyword>
<evidence type="ECO:0000256" key="4">
    <source>
        <dbReference type="ARBA" id="ARBA00023163"/>
    </source>
</evidence>
<evidence type="ECO:0000259" key="6">
    <source>
        <dbReference type="PROSITE" id="PS50043"/>
    </source>
</evidence>
<dbReference type="Pfam" id="PF00196">
    <property type="entry name" value="GerE"/>
    <property type="match status" value="1"/>
</dbReference>
<dbReference type="CDD" id="cd17535">
    <property type="entry name" value="REC_NarL-like"/>
    <property type="match status" value="1"/>
</dbReference>
<evidence type="ECO:0000256" key="2">
    <source>
        <dbReference type="ARBA" id="ARBA00023015"/>
    </source>
</evidence>
<dbReference type="RefSeq" id="WP_343923639.1">
    <property type="nucleotide sequence ID" value="NZ_BAAAIR010000034.1"/>
</dbReference>
<dbReference type="PROSITE" id="PS50043">
    <property type="entry name" value="HTH_LUXR_2"/>
    <property type="match status" value="1"/>
</dbReference>
<reference evidence="9" key="1">
    <citation type="journal article" date="2019" name="Int. J. Syst. Evol. Microbiol.">
        <title>The Global Catalogue of Microorganisms (GCM) 10K type strain sequencing project: providing services to taxonomists for standard genome sequencing and annotation.</title>
        <authorList>
            <consortium name="The Broad Institute Genomics Platform"/>
            <consortium name="The Broad Institute Genome Sequencing Center for Infectious Disease"/>
            <person name="Wu L."/>
            <person name="Ma J."/>
        </authorList>
    </citation>
    <scope>NUCLEOTIDE SEQUENCE [LARGE SCALE GENOMIC DNA]</scope>
    <source>
        <strain evidence="9">CGMCC 1.16455</strain>
    </source>
</reference>
<keyword evidence="3" id="KW-0238">DNA-binding</keyword>
<dbReference type="SMART" id="SM00448">
    <property type="entry name" value="REC"/>
    <property type="match status" value="1"/>
</dbReference>
<keyword evidence="4" id="KW-0804">Transcription</keyword>
<dbReference type="InterPro" id="IPR011006">
    <property type="entry name" value="CheY-like_superfamily"/>
</dbReference>
<feature type="modified residue" description="4-aspartylphosphate" evidence="5">
    <location>
        <position position="56"/>
    </location>
</feature>
<dbReference type="PRINTS" id="PR00038">
    <property type="entry name" value="HTHLUXR"/>
</dbReference>
<evidence type="ECO:0000256" key="3">
    <source>
        <dbReference type="ARBA" id="ARBA00023125"/>
    </source>
</evidence>
<keyword evidence="2" id="KW-0805">Transcription regulation</keyword>
<dbReference type="Pfam" id="PF00072">
    <property type="entry name" value="Response_reg"/>
    <property type="match status" value="1"/>
</dbReference>